<comment type="caution">
    <text evidence="2">The sequence shown here is derived from an EMBL/GenBank/DDBJ whole genome shotgun (WGS) entry which is preliminary data.</text>
</comment>
<feature type="transmembrane region" description="Helical" evidence="1">
    <location>
        <begin position="153"/>
        <end position="173"/>
    </location>
</feature>
<name>A0A3A4K8E0_9NOCA</name>
<feature type="transmembrane region" description="Helical" evidence="1">
    <location>
        <begin position="250"/>
        <end position="270"/>
    </location>
</feature>
<keyword evidence="3" id="KW-1185">Reference proteome</keyword>
<keyword evidence="1" id="KW-1133">Transmembrane helix</keyword>
<keyword evidence="1" id="KW-0472">Membrane</keyword>
<feature type="transmembrane region" description="Helical" evidence="1">
    <location>
        <begin position="33"/>
        <end position="54"/>
    </location>
</feature>
<feature type="transmembrane region" description="Helical" evidence="1">
    <location>
        <begin position="75"/>
        <end position="101"/>
    </location>
</feature>
<proteinExistence type="predicted"/>
<feature type="transmembrane region" description="Helical" evidence="1">
    <location>
        <begin position="311"/>
        <end position="332"/>
    </location>
</feature>
<feature type="transmembrane region" description="Helical" evidence="1">
    <location>
        <begin position="121"/>
        <end position="141"/>
    </location>
</feature>
<organism evidence="2 3">
    <name type="scientific">Nocardia panacis</name>
    <dbReference type="NCBI Taxonomy" id="2340916"/>
    <lineage>
        <taxon>Bacteria</taxon>
        <taxon>Bacillati</taxon>
        <taxon>Actinomycetota</taxon>
        <taxon>Actinomycetes</taxon>
        <taxon>Mycobacteriales</taxon>
        <taxon>Nocardiaceae</taxon>
        <taxon>Nocardia</taxon>
    </lineage>
</organism>
<dbReference type="Proteomes" id="UP000266677">
    <property type="component" value="Unassembled WGS sequence"/>
</dbReference>
<dbReference type="OrthoDB" id="919086at2"/>
<evidence type="ECO:0000313" key="3">
    <source>
        <dbReference type="Proteomes" id="UP000266677"/>
    </source>
</evidence>
<evidence type="ECO:0000256" key="1">
    <source>
        <dbReference type="SAM" id="Phobius"/>
    </source>
</evidence>
<evidence type="ECO:0000313" key="2">
    <source>
        <dbReference type="EMBL" id="RJO73842.1"/>
    </source>
</evidence>
<accession>A0A3A4K8E0</accession>
<keyword evidence="1" id="KW-0812">Transmembrane</keyword>
<dbReference type="EMBL" id="QZFU01000023">
    <property type="protein sequence ID" value="RJO73842.1"/>
    <property type="molecule type" value="Genomic_DNA"/>
</dbReference>
<feature type="transmembrane region" description="Helical" evidence="1">
    <location>
        <begin position="205"/>
        <end position="230"/>
    </location>
</feature>
<dbReference type="AlphaFoldDB" id="A0A3A4K8E0"/>
<sequence length="347" mass="36894">MLLGTLVTLIGLSWDVQWHDDVGPDTFFTLPHLFLYSGSAIAGFAGLAMVLRATAAQRAGRSAGQLGGGAPVRVFGGYFTAPLGYLVAGTGAASFLLYGLLDLMWHSIYGFDAVLNSPPHIALFLSMSITMAGSVIVFAAAREERWGRAGIAVAVPILMTFTPITALAFQVLHLPIDPHLLGTIFFVVLLVVLAAGVLRRPFGATAVAMSAGVMQVVLWFFSPWAARVYADWVGLPLRDGIEGRLPPIPAALPMFLIVFALAVDAIRLLAGRRGWSGRLVPVALGALGGVIIGSTMAAQRSMFANYPLPPVNFVIMAALWGIPIGALAGFLGHRLALMLRYRERTEA</sequence>
<protein>
    <submittedName>
        <fullName evidence="2">Uncharacterized protein</fullName>
    </submittedName>
</protein>
<gene>
    <name evidence="2" type="ORF">D5S18_21020</name>
</gene>
<feature type="transmembrane region" description="Helical" evidence="1">
    <location>
        <begin position="179"/>
        <end position="198"/>
    </location>
</feature>
<feature type="transmembrane region" description="Helical" evidence="1">
    <location>
        <begin position="279"/>
        <end position="299"/>
    </location>
</feature>
<reference evidence="2 3" key="1">
    <citation type="submission" date="2018-09" db="EMBL/GenBank/DDBJ databases">
        <title>YIM PH21274 draft genome.</title>
        <authorList>
            <person name="Miao C."/>
        </authorList>
    </citation>
    <scope>NUCLEOTIDE SEQUENCE [LARGE SCALE GENOMIC DNA]</scope>
    <source>
        <strain evidence="2 3">YIM PH 21724</strain>
    </source>
</reference>